<protein>
    <submittedName>
        <fullName evidence="2">Uncharacterized protein</fullName>
    </submittedName>
</protein>
<name>A0A5S4HBH0_9ACTN</name>
<feature type="compositionally biased region" description="Basic and acidic residues" evidence="1">
    <location>
        <begin position="76"/>
        <end position="98"/>
    </location>
</feature>
<evidence type="ECO:0000313" key="3">
    <source>
        <dbReference type="Proteomes" id="UP000305238"/>
    </source>
</evidence>
<dbReference type="RefSeq" id="WP_138632574.1">
    <property type="nucleotide sequence ID" value="NZ_VCKZ01000003.1"/>
</dbReference>
<comment type="caution">
    <text evidence="2">The sequence shown here is derived from an EMBL/GenBank/DDBJ whole genome shotgun (WGS) entry which is preliminary data.</text>
</comment>
<feature type="compositionally biased region" description="Pro residues" evidence="1">
    <location>
        <begin position="49"/>
        <end position="60"/>
    </location>
</feature>
<dbReference type="AlphaFoldDB" id="A0A5S4HBH0"/>
<keyword evidence="3" id="KW-1185">Reference proteome</keyword>
<dbReference type="Proteomes" id="UP000305238">
    <property type="component" value="Unassembled WGS sequence"/>
</dbReference>
<evidence type="ECO:0000313" key="2">
    <source>
        <dbReference type="EMBL" id="TMR42326.1"/>
    </source>
</evidence>
<reference evidence="2 3" key="1">
    <citation type="submission" date="2019-05" db="EMBL/GenBank/DDBJ databases">
        <title>Draft genome sequence of Actinomadura geliboluensis A8036.</title>
        <authorList>
            <person name="Saricaoglu S."/>
            <person name="Isik K."/>
        </authorList>
    </citation>
    <scope>NUCLEOTIDE SEQUENCE [LARGE SCALE GENOMIC DNA]</scope>
    <source>
        <strain evidence="2 3">A8036</strain>
    </source>
</reference>
<sequence length="98" mass="11142">MNWRGRPSVQARVVTEPGLRTVVDHGASSDDEFLAVVNDDRSRCGPRQHPWPRPPPPPADLRPRLRQTRKLALPPDRSRSVRGRDRRGPAHNRESASR</sequence>
<dbReference type="EMBL" id="VCKZ01000003">
    <property type="protein sequence ID" value="TMR42326.1"/>
    <property type="molecule type" value="Genomic_DNA"/>
</dbReference>
<feature type="region of interest" description="Disordered" evidence="1">
    <location>
        <begin position="41"/>
        <end position="98"/>
    </location>
</feature>
<proteinExistence type="predicted"/>
<evidence type="ECO:0000256" key="1">
    <source>
        <dbReference type="SAM" id="MobiDB-lite"/>
    </source>
</evidence>
<accession>A0A5S4HBH0</accession>
<organism evidence="2 3">
    <name type="scientific">Actinomadura geliboluensis</name>
    <dbReference type="NCBI Taxonomy" id="882440"/>
    <lineage>
        <taxon>Bacteria</taxon>
        <taxon>Bacillati</taxon>
        <taxon>Actinomycetota</taxon>
        <taxon>Actinomycetes</taxon>
        <taxon>Streptosporangiales</taxon>
        <taxon>Thermomonosporaceae</taxon>
        <taxon>Actinomadura</taxon>
    </lineage>
</organism>
<gene>
    <name evidence="2" type="ORF">ETD96_01175</name>
</gene>